<evidence type="ECO:0000313" key="1">
    <source>
        <dbReference type="EMBL" id="MPM01735.1"/>
    </source>
</evidence>
<proteinExistence type="predicted"/>
<dbReference type="AlphaFoldDB" id="A0A644WD43"/>
<name>A0A644WD43_9ZZZZ</name>
<protein>
    <submittedName>
        <fullName evidence="1">Uncharacterized protein</fullName>
    </submittedName>
</protein>
<comment type="caution">
    <text evidence="1">The sequence shown here is derived from an EMBL/GenBank/DDBJ whole genome shotgun (WGS) entry which is preliminary data.</text>
</comment>
<gene>
    <name evidence="1" type="ORF">SDC9_47975</name>
</gene>
<sequence>MTTHITFQPVRVVTYPGIQTETHRVDEKTALRFTFQNKIKSANVNLTRFPFQKSLNGMVVVA</sequence>
<dbReference type="EMBL" id="VSSQ01000818">
    <property type="protein sequence ID" value="MPM01735.1"/>
    <property type="molecule type" value="Genomic_DNA"/>
</dbReference>
<accession>A0A644WD43</accession>
<organism evidence="1">
    <name type="scientific">bioreactor metagenome</name>
    <dbReference type="NCBI Taxonomy" id="1076179"/>
    <lineage>
        <taxon>unclassified sequences</taxon>
        <taxon>metagenomes</taxon>
        <taxon>ecological metagenomes</taxon>
    </lineage>
</organism>
<reference evidence="1" key="1">
    <citation type="submission" date="2019-08" db="EMBL/GenBank/DDBJ databases">
        <authorList>
            <person name="Kucharzyk K."/>
            <person name="Murdoch R.W."/>
            <person name="Higgins S."/>
            <person name="Loffler F."/>
        </authorList>
    </citation>
    <scope>NUCLEOTIDE SEQUENCE</scope>
</reference>